<dbReference type="InParanoid" id="B0CWU9"/>
<proteinExistence type="predicted"/>
<dbReference type="HOGENOM" id="CLU_2171505_0_0_1"/>
<dbReference type="EMBL" id="DS547093">
    <property type="protein sequence ID" value="EDR13134.1"/>
    <property type="molecule type" value="Genomic_DNA"/>
</dbReference>
<dbReference type="AlphaFoldDB" id="B0CWU9"/>
<name>B0CWU9_LACBS</name>
<evidence type="ECO:0000313" key="2">
    <source>
        <dbReference type="Proteomes" id="UP000001194"/>
    </source>
</evidence>
<reference evidence="1 2" key="1">
    <citation type="journal article" date="2008" name="Nature">
        <title>The genome of Laccaria bicolor provides insights into mycorrhizal symbiosis.</title>
        <authorList>
            <person name="Martin F."/>
            <person name="Aerts A."/>
            <person name="Ahren D."/>
            <person name="Brun A."/>
            <person name="Danchin E.G.J."/>
            <person name="Duchaussoy F."/>
            <person name="Gibon J."/>
            <person name="Kohler A."/>
            <person name="Lindquist E."/>
            <person name="Pereda V."/>
            <person name="Salamov A."/>
            <person name="Shapiro H.J."/>
            <person name="Wuyts J."/>
            <person name="Blaudez D."/>
            <person name="Buee M."/>
            <person name="Brokstein P."/>
            <person name="Canbaeck B."/>
            <person name="Cohen D."/>
            <person name="Courty P.E."/>
            <person name="Coutinho P.M."/>
            <person name="Delaruelle C."/>
            <person name="Detter J.C."/>
            <person name="Deveau A."/>
            <person name="DiFazio S."/>
            <person name="Duplessis S."/>
            <person name="Fraissinet-Tachet L."/>
            <person name="Lucic E."/>
            <person name="Frey-Klett P."/>
            <person name="Fourrey C."/>
            <person name="Feussner I."/>
            <person name="Gay G."/>
            <person name="Grimwood J."/>
            <person name="Hoegger P.J."/>
            <person name="Jain P."/>
            <person name="Kilaru S."/>
            <person name="Labbe J."/>
            <person name="Lin Y.C."/>
            <person name="Legue V."/>
            <person name="Le Tacon F."/>
            <person name="Marmeisse R."/>
            <person name="Melayah D."/>
            <person name="Montanini B."/>
            <person name="Muratet M."/>
            <person name="Nehls U."/>
            <person name="Niculita-Hirzel H."/>
            <person name="Oudot-Le Secq M.P."/>
            <person name="Peter M."/>
            <person name="Quesneville H."/>
            <person name="Rajashekar B."/>
            <person name="Reich M."/>
            <person name="Rouhier N."/>
            <person name="Schmutz J."/>
            <person name="Yin T."/>
            <person name="Chalot M."/>
            <person name="Henrissat B."/>
            <person name="Kuees U."/>
            <person name="Lucas S."/>
            <person name="Van de Peer Y."/>
            <person name="Podila G.K."/>
            <person name="Polle A."/>
            <person name="Pukkila P.J."/>
            <person name="Richardson P.M."/>
            <person name="Rouze P."/>
            <person name="Sanders I.R."/>
            <person name="Stajich J.E."/>
            <person name="Tunlid A."/>
            <person name="Tuskan G."/>
            <person name="Grigoriev I.V."/>
        </authorList>
    </citation>
    <scope>NUCLEOTIDE SEQUENCE [LARGE SCALE GENOMIC DNA]</scope>
    <source>
        <strain evidence="2">S238N-H82 / ATCC MYA-4686</strain>
    </source>
</reference>
<dbReference type="RefSeq" id="XP_001875632.1">
    <property type="nucleotide sequence ID" value="XM_001875597.1"/>
</dbReference>
<sequence>MDSDSILLPSAVSITVSRDSHRISKVACGFITFEASTTSSSKTITLSWPKRAMKYIESFPSRVKHKLLSRILPILPFHLRRPVSTLTQVQGRDASTPCFQRVTLFSMSLD</sequence>
<organism evidence="2">
    <name type="scientific">Laccaria bicolor (strain S238N-H82 / ATCC MYA-4686)</name>
    <name type="common">Bicoloured deceiver</name>
    <name type="synonym">Laccaria laccata var. bicolor</name>
    <dbReference type="NCBI Taxonomy" id="486041"/>
    <lineage>
        <taxon>Eukaryota</taxon>
        <taxon>Fungi</taxon>
        <taxon>Dikarya</taxon>
        <taxon>Basidiomycota</taxon>
        <taxon>Agaricomycotina</taxon>
        <taxon>Agaricomycetes</taxon>
        <taxon>Agaricomycetidae</taxon>
        <taxon>Agaricales</taxon>
        <taxon>Agaricineae</taxon>
        <taxon>Hydnangiaceae</taxon>
        <taxon>Laccaria</taxon>
    </lineage>
</organism>
<dbReference type="Proteomes" id="UP000001194">
    <property type="component" value="Unassembled WGS sequence"/>
</dbReference>
<accession>B0CWU9</accession>
<protein>
    <submittedName>
        <fullName evidence="1">Predicted protein</fullName>
    </submittedName>
</protein>
<evidence type="ECO:0000313" key="1">
    <source>
        <dbReference type="EMBL" id="EDR13134.1"/>
    </source>
</evidence>
<gene>
    <name evidence="1" type="ORF">LACBIDRAFT_308638</name>
</gene>
<keyword evidence="2" id="KW-1185">Reference proteome</keyword>
<dbReference type="GeneID" id="6071888"/>
<dbReference type="KEGG" id="lbc:LACBIDRAFT_308638"/>